<gene>
    <name evidence="1" type="ORF">MDUV_35970</name>
</gene>
<dbReference type="Pfam" id="PF11017">
    <property type="entry name" value="DUF2855"/>
    <property type="match status" value="1"/>
</dbReference>
<reference evidence="1 2" key="1">
    <citation type="journal article" date="2019" name="Emerg. Microbes Infect.">
        <title>Comprehensive subspecies identification of 175 nontuberculous mycobacteria species based on 7547 genomic profiles.</title>
        <authorList>
            <person name="Matsumoto Y."/>
            <person name="Kinjo T."/>
            <person name="Motooka D."/>
            <person name="Nabeya D."/>
            <person name="Jung N."/>
            <person name="Uechi K."/>
            <person name="Horii T."/>
            <person name="Iida T."/>
            <person name="Fujita J."/>
            <person name="Nakamura S."/>
        </authorList>
    </citation>
    <scope>NUCLEOTIDE SEQUENCE [LARGE SCALE GENOMIC DNA]</scope>
    <source>
        <strain evidence="1 2">JCM 6396</strain>
    </source>
</reference>
<sequence>MAIRFDVRRDDIRQGRWATIEAGELDAGAVRVRIDLFALTANNITYATFGDALGYWQHFPTGDAETGAIPTWGFGTVIESRCDGVDVGQRFYGYFPIADEVVLYPQDVSTAGFADGAEHRRGLPPVYAHYDLCTSDASYVAEREPQQALLRPLFSTAFLLDDFLYDNGYFGAQAVVLSSASSKTAYGTAFCLSRRQGDDVEVIGLTSPANADFTRSLGCYDEVVTYDRIDAALPENPSVYVDFSGSSPVRAAVHRRLGDQLTYDCAVGVTHWDAEAGRDAELPGPAPVLFFAPDQAAKRAEELGTAGLRERLATAWTAFMEPVTRAEDPWLSVVAGQGRSAVEDCYTALLDGRVPAREGHVLSV</sequence>
<accession>A0A7I7K3T1</accession>
<dbReference type="InterPro" id="IPR021276">
    <property type="entry name" value="DUF2855"/>
</dbReference>
<dbReference type="AlphaFoldDB" id="A0A7I7K3T1"/>
<dbReference type="OrthoDB" id="8953110at2"/>
<protein>
    <submittedName>
        <fullName evidence="1">Uncharacterized protein</fullName>
    </submittedName>
</protein>
<dbReference type="EMBL" id="AP022563">
    <property type="protein sequence ID" value="BBX18737.1"/>
    <property type="molecule type" value="Genomic_DNA"/>
</dbReference>
<dbReference type="KEGG" id="mdu:MDUV_35970"/>
<organism evidence="1 2">
    <name type="scientific">Mycolicibacterium duvalii</name>
    <dbReference type="NCBI Taxonomy" id="39688"/>
    <lineage>
        <taxon>Bacteria</taxon>
        <taxon>Bacillati</taxon>
        <taxon>Actinomycetota</taxon>
        <taxon>Actinomycetes</taxon>
        <taxon>Mycobacteriales</taxon>
        <taxon>Mycobacteriaceae</taxon>
        <taxon>Mycolicibacterium</taxon>
    </lineage>
</organism>
<evidence type="ECO:0000313" key="1">
    <source>
        <dbReference type="EMBL" id="BBX18737.1"/>
    </source>
</evidence>
<evidence type="ECO:0000313" key="2">
    <source>
        <dbReference type="Proteomes" id="UP000467006"/>
    </source>
</evidence>
<dbReference type="Proteomes" id="UP000467006">
    <property type="component" value="Chromosome"/>
</dbReference>
<keyword evidence="2" id="KW-1185">Reference proteome</keyword>
<proteinExistence type="predicted"/>
<dbReference type="RefSeq" id="WP_098006391.1">
    <property type="nucleotide sequence ID" value="NZ_AP022563.1"/>
</dbReference>
<name>A0A7I7K3T1_9MYCO</name>